<keyword evidence="2" id="KW-0378">Hydrolase</keyword>
<feature type="domain" description="Metallo-beta-lactamase" evidence="1">
    <location>
        <begin position="23"/>
        <end position="210"/>
    </location>
</feature>
<sequence>MLDRLEVFPQVIEMNYQARRRLGCCVYLIFDGPDWMLIDIGFEDTVPEIIDLIRRMDFALSNCKYLIATHADVDHIQGLARLKELMPQAAVIGHESAGRVLAEGDRITSYAEIPAQELSIDMPKIKFDETIGEGDAVELGSLSLDVWHTPGHTDSQLSFRMGDLLFSGDNIYRDGGVGNIDAHHGSDIPDFITSLKRIRDSDIQWLLPSHGPIFRNDPALLDQAIKRLEGYLHLSDFGTCAIDWPLLEEWDEELLEGFTAAPNK</sequence>
<dbReference type="OrthoDB" id="9761531at2"/>
<evidence type="ECO:0000259" key="1">
    <source>
        <dbReference type="SMART" id="SM00849"/>
    </source>
</evidence>
<dbReference type="Gene3D" id="3.60.15.10">
    <property type="entry name" value="Ribonuclease Z/Hydroxyacylglutathione hydrolase-like"/>
    <property type="match status" value="1"/>
</dbReference>
<dbReference type="PANTHER" id="PTHR23131:SF0">
    <property type="entry name" value="ENDORIBONUCLEASE LACTB2"/>
    <property type="match status" value="1"/>
</dbReference>
<dbReference type="AlphaFoldDB" id="A0A517R445"/>
<name>A0A517R445_9PLAN</name>
<keyword evidence="3" id="KW-1185">Reference proteome</keyword>
<evidence type="ECO:0000313" key="3">
    <source>
        <dbReference type="Proteomes" id="UP000317318"/>
    </source>
</evidence>
<dbReference type="GO" id="GO:0008270">
    <property type="term" value="F:zinc ion binding"/>
    <property type="evidence" value="ECO:0007669"/>
    <property type="project" value="InterPro"/>
</dbReference>
<dbReference type="InterPro" id="IPR036866">
    <property type="entry name" value="RibonucZ/Hydroxyglut_hydro"/>
</dbReference>
<dbReference type="PROSITE" id="PS00059">
    <property type="entry name" value="ADH_ZINC"/>
    <property type="match status" value="1"/>
</dbReference>
<dbReference type="KEGG" id="svp:Pan189_30610"/>
<dbReference type="Pfam" id="PF00753">
    <property type="entry name" value="Lactamase_B"/>
    <property type="match status" value="1"/>
</dbReference>
<dbReference type="RefSeq" id="WP_145364750.1">
    <property type="nucleotide sequence ID" value="NZ_CP036268.1"/>
</dbReference>
<accession>A0A517R445</accession>
<dbReference type="SMART" id="SM00849">
    <property type="entry name" value="Lactamase_B"/>
    <property type="match status" value="1"/>
</dbReference>
<proteinExistence type="predicted"/>
<dbReference type="EC" id="3.1.2.6" evidence="2"/>
<organism evidence="2 3">
    <name type="scientific">Stratiformator vulcanicus</name>
    <dbReference type="NCBI Taxonomy" id="2527980"/>
    <lineage>
        <taxon>Bacteria</taxon>
        <taxon>Pseudomonadati</taxon>
        <taxon>Planctomycetota</taxon>
        <taxon>Planctomycetia</taxon>
        <taxon>Planctomycetales</taxon>
        <taxon>Planctomycetaceae</taxon>
        <taxon>Stratiformator</taxon>
    </lineage>
</organism>
<dbReference type="Proteomes" id="UP000317318">
    <property type="component" value="Chromosome"/>
</dbReference>
<dbReference type="PANTHER" id="PTHR23131">
    <property type="entry name" value="ENDORIBONUCLEASE LACTB2"/>
    <property type="match status" value="1"/>
</dbReference>
<dbReference type="GO" id="GO:0004416">
    <property type="term" value="F:hydroxyacylglutathione hydrolase activity"/>
    <property type="evidence" value="ECO:0007669"/>
    <property type="project" value="UniProtKB-EC"/>
</dbReference>
<dbReference type="SUPFAM" id="SSF56281">
    <property type="entry name" value="Metallo-hydrolase/oxidoreductase"/>
    <property type="match status" value="1"/>
</dbReference>
<protein>
    <submittedName>
        <fullName evidence="2">Hydroxyacylglutathione hydrolase</fullName>
        <ecNumber evidence="2">3.1.2.6</ecNumber>
    </submittedName>
</protein>
<dbReference type="GO" id="GO:0016491">
    <property type="term" value="F:oxidoreductase activity"/>
    <property type="evidence" value="ECO:0007669"/>
    <property type="project" value="InterPro"/>
</dbReference>
<dbReference type="InterPro" id="IPR002328">
    <property type="entry name" value="ADH_Zn_CS"/>
</dbReference>
<reference evidence="2 3" key="1">
    <citation type="submission" date="2019-02" db="EMBL/GenBank/DDBJ databases">
        <title>Deep-cultivation of Planctomycetes and their phenomic and genomic characterization uncovers novel biology.</title>
        <authorList>
            <person name="Wiegand S."/>
            <person name="Jogler M."/>
            <person name="Boedeker C."/>
            <person name="Pinto D."/>
            <person name="Vollmers J."/>
            <person name="Rivas-Marin E."/>
            <person name="Kohn T."/>
            <person name="Peeters S.H."/>
            <person name="Heuer A."/>
            <person name="Rast P."/>
            <person name="Oberbeckmann S."/>
            <person name="Bunk B."/>
            <person name="Jeske O."/>
            <person name="Meyerdierks A."/>
            <person name="Storesund J.E."/>
            <person name="Kallscheuer N."/>
            <person name="Luecker S."/>
            <person name="Lage O.M."/>
            <person name="Pohl T."/>
            <person name="Merkel B.J."/>
            <person name="Hornburger P."/>
            <person name="Mueller R.-W."/>
            <person name="Bruemmer F."/>
            <person name="Labrenz M."/>
            <person name="Spormann A.M."/>
            <person name="Op den Camp H."/>
            <person name="Overmann J."/>
            <person name="Amann R."/>
            <person name="Jetten M.S.M."/>
            <person name="Mascher T."/>
            <person name="Medema M.H."/>
            <person name="Devos D.P."/>
            <person name="Kaster A.-K."/>
            <person name="Ovreas L."/>
            <person name="Rohde M."/>
            <person name="Galperin M.Y."/>
            <person name="Jogler C."/>
        </authorList>
    </citation>
    <scope>NUCLEOTIDE SEQUENCE [LARGE SCALE GENOMIC DNA]</scope>
    <source>
        <strain evidence="2 3">Pan189</strain>
    </source>
</reference>
<dbReference type="EMBL" id="CP036268">
    <property type="protein sequence ID" value="QDT38665.1"/>
    <property type="molecule type" value="Genomic_DNA"/>
</dbReference>
<evidence type="ECO:0000313" key="2">
    <source>
        <dbReference type="EMBL" id="QDT38665.1"/>
    </source>
</evidence>
<gene>
    <name evidence="2" type="primary">gloB</name>
    <name evidence="2" type="ORF">Pan189_30610</name>
</gene>
<dbReference type="InterPro" id="IPR050662">
    <property type="entry name" value="Sec-metab_biosynth-thioest"/>
</dbReference>
<dbReference type="InterPro" id="IPR001279">
    <property type="entry name" value="Metallo-B-lactamas"/>
</dbReference>